<feature type="transmembrane region" description="Helical" evidence="5">
    <location>
        <begin position="446"/>
        <end position="469"/>
    </location>
</feature>
<feature type="domain" description="Peptidase A1" evidence="7">
    <location>
        <begin position="59"/>
        <end position="392"/>
    </location>
</feature>
<comment type="similarity">
    <text evidence="1 3">Belongs to the peptidase A1 family.</text>
</comment>
<organism evidence="8 9">
    <name type="scientific">Hohenbuehelia grisea</name>
    <dbReference type="NCBI Taxonomy" id="104357"/>
    <lineage>
        <taxon>Eukaryota</taxon>
        <taxon>Fungi</taxon>
        <taxon>Dikarya</taxon>
        <taxon>Basidiomycota</taxon>
        <taxon>Agaricomycotina</taxon>
        <taxon>Agaricomycetes</taxon>
        <taxon>Agaricomycetidae</taxon>
        <taxon>Agaricales</taxon>
        <taxon>Pleurotineae</taxon>
        <taxon>Pleurotaceae</taxon>
        <taxon>Hohenbuehelia</taxon>
    </lineage>
</organism>
<evidence type="ECO:0000256" key="4">
    <source>
        <dbReference type="SAM" id="MobiDB-lite"/>
    </source>
</evidence>
<evidence type="ECO:0000256" key="3">
    <source>
        <dbReference type="RuleBase" id="RU000454"/>
    </source>
</evidence>
<dbReference type="InterPro" id="IPR001969">
    <property type="entry name" value="Aspartic_peptidase_AS"/>
</dbReference>
<keyword evidence="6" id="KW-0732">Signal</keyword>
<dbReference type="Pfam" id="PF00026">
    <property type="entry name" value="Asp"/>
    <property type="match status" value="2"/>
</dbReference>
<evidence type="ECO:0000256" key="5">
    <source>
        <dbReference type="SAM" id="Phobius"/>
    </source>
</evidence>
<keyword evidence="3" id="KW-0378">Hydrolase</keyword>
<dbReference type="PANTHER" id="PTHR47966">
    <property type="entry name" value="BETA-SITE APP-CLEAVING ENZYME, ISOFORM A-RELATED"/>
    <property type="match status" value="1"/>
</dbReference>
<feature type="compositionally biased region" description="Polar residues" evidence="4">
    <location>
        <begin position="520"/>
        <end position="529"/>
    </location>
</feature>
<dbReference type="SUPFAM" id="SSF50630">
    <property type="entry name" value="Acid proteases"/>
    <property type="match status" value="1"/>
</dbReference>
<dbReference type="InterPro" id="IPR021109">
    <property type="entry name" value="Peptidase_aspartic_dom_sf"/>
</dbReference>
<evidence type="ECO:0000256" key="1">
    <source>
        <dbReference type="ARBA" id="ARBA00007447"/>
    </source>
</evidence>
<keyword evidence="2 3" id="KW-0064">Aspartyl protease</keyword>
<evidence type="ECO:0000256" key="6">
    <source>
        <dbReference type="SAM" id="SignalP"/>
    </source>
</evidence>
<keyword evidence="5" id="KW-0812">Transmembrane</keyword>
<dbReference type="Proteomes" id="UP001556367">
    <property type="component" value="Unassembled WGS sequence"/>
</dbReference>
<keyword evidence="3" id="KW-0645">Protease</keyword>
<dbReference type="PRINTS" id="PR00792">
    <property type="entry name" value="PEPSIN"/>
</dbReference>
<keyword evidence="9" id="KW-1185">Reference proteome</keyword>
<accession>A0ABR3JYR4</accession>
<feature type="chain" id="PRO_5046734694" description="Peptidase A1 domain-containing protein" evidence="6">
    <location>
        <begin position="25"/>
        <end position="564"/>
    </location>
</feature>
<dbReference type="PROSITE" id="PS00141">
    <property type="entry name" value="ASP_PROTEASE"/>
    <property type="match status" value="1"/>
</dbReference>
<comment type="caution">
    <text evidence="8">The sequence shown here is derived from an EMBL/GenBank/DDBJ whole genome shotgun (WGS) entry which is preliminary data.</text>
</comment>
<keyword evidence="5" id="KW-0472">Membrane</keyword>
<gene>
    <name evidence="8" type="ORF">HGRIS_005766</name>
</gene>
<dbReference type="Gene3D" id="2.40.70.10">
    <property type="entry name" value="Acid Proteases"/>
    <property type="match status" value="2"/>
</dbReference>
<protein>
    <recommendedName>
        <fullName evidence="7">Peptidase A1 domain-containing protein</fullName>
    </recommendedName>
</protein>
<keyword evidence="5" id="KW-1133">Transmembrane helix</keyword>
<evidence type="ECO:0000313" key="8">
    <source>
        <dbReference type="EMBL" id="KAL0960742.1"/>
    </source>
</evidence>
<feature type="compositionally biased region" description="Low complexity" evidence="4">
    <location>
        <begin position="530"/>
        <end position="552"/>
    </location>
</feature>
<dbReference type="EMBL" id="JASNQZ010000001">
    <property type="protein sequence ID" value="KAL0960742.1"/>
    <property type="molecule type" value="Genomic_DNA"/>
</dbReference>
<evidence type="ECO:0000256" key="2">
    <source>
        <dbReference type="ARBA" id="ARBA00022750"/>
    </source>
</evidence>
<dbReference type="PROSITE" id="PS51767">
    <property type="entry name" value="PEPTIDASE_A1"/>
    <property type="match status" value="1"/>
</dbReference>
<dbReference type="PANTHER" id="PTHR47966:SF51">
    <property type="entry name" value="BETA-SITE APP-CLEAVING ENZYME, ISOFORM A-RELATED"/>
    <property type="match status" value="1"/>
</dbReference>
<sequence>MRLTSSASSRVLLAVAAVSELAHAVRLSIHGRREQDTGLRRRGNVVGSSPLNNTGDVSYYTNITLGGSPFTVLIDTGSSDLWVAGTVKDSQDTGKNSGVTYAVGAVKGPVKTSTLEFAGYTVPNQAYLEIKPGEETAGTGLIGLGPNSGSNVFRTLNSSAGHAVLDRIFLQNTSAPNFITVMLGRSHDPTDPLPGDLTVGELLPGYESVTSQPKLIVTDVPIFEVGDQHFQLLVDEDGLIGPDGNSIPVRTAVDETKNKKQVTAIVDTGFSLSQVPKNVADSIYSRFEGAEFVNVTGVGKVWIAPCTTEVNITIKLGGVRYPIHPMDALLDPTLLGLTNVRNQAGERSCIGTYQPVSFNLPKSPNFDMILGMSFLRNVYTLIDFGDFIAGSTNKGDPYIQLLSVTDPAEAHSDFVQVRLNGIDTTDGQVLKSSSTPQTTSSRKRTIIYIIGASLIALGLVLAVLAFVLARSRRNKMVKGGMGASTASSWASMRPGGRQGAYHPLNDPAPSDAHAPPPQYNPNAQYDPSHQGQYAPQGQQSYPYAAQQQPLYQNSSYQNPWDHRY</sequence>
<proteinExistence type="inferred from homology"/>
<dbReference type="CDD" id="cd05471">
    <property type="entry name" value="pepsin_like"/>
    <property type="match status" value="1"/>
</dbReference>
<dbReference type="InterPro" id="IPR001461">
    <property type="entry name" value="Aspartic_peptidase_A1"/>
</dbReference>
<evidence type="ECO:0000313" key="9">
    <source>
        <dbReference type="Proteomes" id="UP001556367"/>
    </source>
</evidence>
<reference evidence="9" key="1">
    <citation type="submission" date="2024-06" db="EMBL/GenBank/DDBJ databases">
        <title>Multi-omics analyses provide insights into the biosynthesis of the anticancer antibiotic pleurotin in Hohenbuehelia grisea.</title>
        <authorList>
            <person name="Weaver J.A."/>
            <person name="Alberti F."/>
        </authorList>
    </citation>
    <scope>NUCLEOTIDE SEQUENCE [LARGE SCALE GENOMIC DNA]</scope>
    <source>
        <strain evidence="9">T-177</strain>
    </source>
</reference>
<name>A0ABR3JYR4_9AGAR</name>
<feature type="region of interest" description="Disordered" evidence="4">
    <location>
        <begin position="478"/>
        <end position="564"/>
    </location>
</feature>
<dbReference type="InterPro" id="IPR033121">
    <property type="entry name" value="PEPTIDASE_A1"/>
</dbReference>
<evidence type="ECO:0000259" key="7">
    <source>
        <dbReference type="PROSITE" id="PS51767"/>
    </source>
</evidence>
<dbReference type="InterPro" id="IPR034164">
    <property type="entry name" value="Pepsin-like_dom"/>
</dbReference>
<feature type="signal peptide" evidence="6">
    <location>
        <begin position="1"/>
        <end position="24"/>
    </location>
</feature>